<sequence length="730" mass="82780">MAILINSSQTLFTLQTAHTMYQMKVDEAGVLLHTYYGKKTAVWDYSYRIICEDRGFSGNPYDKGNDRTYSLDALPQEYPSFGSGDYRTSALKVVFPDGSTSCELRFAGVKVRQGKYRIPGLPALYWEEETGAETLEVYMRDTTGQVLVTLIYGVLEELDLITRTAVVENTGKAPICLERVMSTCVDYPGKDWELQTFYGRHVKERTPQRMGLRHGIQSVGSTRGTSSHQQNPFYILCEKTAEEEHGACYGFSLLYSGDFLGEVELDQYDQTRAVLGIHPGNFRYRLEPGGSFSAPEAAMAYAPGGLGNLSQIYHRAYRKHLCRGKYKTARRPVMLNSWEGVYFDFTGEKLLSMAKEAASMGIELFVLDDGWFGKRDTDTSGLGDWTVNEEKLGCTLSELSQRIHRLGMKFGIWFEPEGVSEDSDLYRSHPDWALRIPGKTPVRSRYQLVLDFSRQDVRDYIFGRLCSILDHARIEYVKWDFNRSLCDIYSAVLPPEKQGEVAHRYILGLYEVLERLTDRYPDLLLEGCSGGGGRFDAGMLYYAPQSWCSDDTDAIERLTIQYGTSFGYPISAVGSHVSKCPNEQTGRNTPLETRATVAMAGTFGYELDVNQMTGEEKQAVRRQIEEYRSYYPLIQEGLYFRLTDPEYNDGYHAWEFAAEDKSEALLCVVALKIHPNGPSVLMKVKGLEENGIYLVNHREYPGGVLMEGGIPLPRAKVEYESFRFHIKKIR</sequence>
<keyword evidence="10" id="KW-1185">Reference proteome</keyword>
<keyword evidence="3 5" id="KW-0378">Hydrolase</keyword>
<evidence type="ECO:0000256" key="1">
    <source>
        <dbReference type="ARBA" id="ARBA00001255"/>
    </source>
</evidence>
<dbReference type="RefSeq" id="WP_072851889.1">
    <property type="nucleotide sequence ID" value="NZ_FQVI01000011.1"/>
</dbReference>
<comment type="catalytic activity">
    <reaction evidence="1 5">
        <text>Hydrolysis of terminal, non-reducing alpha-D-galactose residues in alpha-D-galactosides, including galactose oligosaccharides, galactomannans and galactolipids.</text>
        <dbReference type="EC" id="3.2.1.22"/>
    </reaction>
</comment>
<feature type="domain" description="Glycosyl hydrolase family 36 N-terminal" evidence="8">
    <location>
        <begin position="30"/>
        <end position="287"/>
    </location>
</feature>
<dbReference type="InterPro" id="IPR031705">
    <property type="entry name" value="Glyco_hydro_36_C"/>
</dbReference>
<dbReference type="OrthoDB" id="9758822at2"/>
<protein>
    <recommendedName>
        <fullName evidence="2 5">Alpha-galactosidase</fullName>
        <ecNumber evidence="2 5">3.2.1.22</ecNumber>
    </recommendedName>
</protein>
<dbReference type="EMBL" id="FQVI01000011">
    <property type="protein sequence ID" value="SHF03849.1"/>
    <property type="molecule type" value="Genomic_DNA"/>
</dbReference>
<dbReference type="PANTHER" id="PTHR43053">
    <property type="entry name" value="GLYCOSIDASE FAMILY 31"/>
    <property type="match status" value="1"/>
</dbReference>
<dbReference type="STRING" id="1122155.SAMN02745158_02328"/>
<dbReference type="InterPro" id="IPR050985">
    <property type="entry name" value="Alpha-glycosidase_related"/>
</dbReference>
<reference evidence="9 10" key="1">
    <citation type="submission" date="2016-11" db="EMBL/GenBank/DDBJ databases">
        <authorList>
            <person name="Jaros S."/>
            <person name="Januszkiewicz K."/>
            <person name="Wedrychowicz H."/>
        </authorList>
    </citation>
    <scope>NUCLEOTIDE SEQUENCE [LARGE SCALE GENOMIC DNA]</scope>
    <source>
        <strain evidence="9 10">DSM 17459</strain>
    </source>
</reference>
<organism evidence="9 10">
    <name type="scientific">Lactonifactor longoviformis DSM 17459</name>
    <dbReference type="NCBI Taxonomy" id="1122155"/>
    <lineage>
        <taxon>Bacteria</taxon>
        <taxon>Bacillati</taxon>
        <taxon>Bacillota</taxon>
        <taxon>Clostridia</taxon>
        <taxon>Eubacteriales</taxon>
        <taxon>Clostridiaceae</taxon>
        <taxon>Lactonifactor</taxon>
    </lineage>
</organism>
<evidence type="ECO:0000256" key="6">
    <source>
        <dbReference type="PIRSR" id="PIRSR005536-1"/>
    </source>
</evidence>
<accession>A0A1M4YDP4</accession>
<dbReference type="Pfam" id="PF16875">
    <property type="entry name" value="Glyco_hydro_36N"/>
    <property type="match status" value="1"/>
</dbReference>
<dbReference type="InterPro" id="IPR038417">
    <property type="entry name" value="Alpga-gal_N_sf"/>
</dbReference>
<feature type="active site" description="Nucleophile" evidence="6">
    <location>
        <position position="480"/>
    </location>
</feature>
<feature type="domain" description="Glycosyl hydrolase family 36 C-terminal" evidence="7">
    <location>
        <begin position="652"/>
        <end position="726"/>
    </location>
</feature>
<dbReference type="InterPro" id="IPR017853">
    <property type="entry name" value="GH"/>
</dbReference>
<dbReference type="Pfam" id="PF02065">
    <property type="entry name" value="Melibiase"/>
    <property type="match status" value="1"/>
</dbReference>
<dbReference type="InterPro" id="IPR002252">
    <property type="entry name" value="Glyco_hydro_36"/>
</dbReference>
<proteinExistence type="inferred from homology"/>
<dbReference type="SUPFAM" id="SSF51445">
    <property type="entry name" value="(Trans)glycosidases"/>
    <property type="match status" value="1"/>
</dbReference>
<evidence type="ECO:0000256" key="2">
    <source>
        <dbReference type="ARBA" id="ARBA00012755"/>
    </source>
</evidence>
<dbReference type="GO" id="GO:0016052">
    <property type="term" value="P:carbohydrate catabolic process"/>
    <property type="evidence" value="ECO:0007669"/>
    <property type="project" value="InterPro"/>
</dbReference>
<dbReference type="InterPro" id="IPR013780">
    <property type="entry name" value="Glyco_hydro_b"/>
</dbReference>
<evidence type="ECO:0000313" key="9">
    <source>
        <dbReference type="EMBL" id="SHF03849.1"/>
    </source>
</evidence>
<evidence type="ECO:0000256" key="4">
    <source>
        <dbReference type="ARBA" id="ARBA00023295"/>
    </source>
</evidence>
<dbReference type="PRINTS" id="PR00743">
    <property type="entry name" value="GLHYDRLASE36"/>
</dbReference>
<dbReference type="InterPro" id="IPR031704">
    <property type="entry name" value="Glyco_hydro_36_N"/>
</dbReference>
<evidence type="ECO:0000259" key="7">
    <source>
        <dbReference type="Pfam" id="PF16874"/>
    </source>
</evidence>
<evidence type="ECO:0000256" key="5">
    <source>
        <dbReference type="PIRNR" id="PIRNR005536"/>
    </source>
</evidence>
<dbReference type="Gene3D" id="3.20.20.70">
    <property type="entry name" value="Aldolase class I"/>
    <property type="match status" value="1"/>
</dbReference>
<dbReference type="Gene3D" id="2.70.98.60">
    <property type="entry name" value="alpha-galactosidase from lactobacil brevis"/>
    <property type="match status" value="1"/>
</dbReference>
<evidence type="ECO:0000256" key="3">
    <source>
        <dbReference type="ARBA" id="ARBA00022801"/>
    </source>
</evidence>
<dbReference type="PANTHER" id="PTHR43053:SF3">
    <property type="entry name" value="ALPHA-GALACTOSIDASE C-RELATED"/>
    <property type="match status" value="1"/>
</dbReference>
<dbReference type="CDD" id="cd14791">
    <property type="entry name" value="GH36"/>
    <property type="match status" value="1"/>
</dbReference>
<dbReference type="EC" id="3.2.1.22" evidence="2 5"/>
<gene>
    <name evidence="9" type="ORF">SAMN02745158_02328</name>
</gene>
<name>A0A1M4YDP4_9CLOT</name>
<dbReference type="Pfam" id="PF16874">
    <property type="entry name" value="Glyco_hydro_36C"/>
    <property type="match status" value="1"/>
</dbReference>
<dbReference type="Proteomes" id="UP000184245">
    <property type="component" value="Unassembled WGS sequence"/>
</dbReference>
<comment type="similarity">
    <text evidence="5">Belongs to the glycosyl hydrolase.</text>
</comment>
<dbReference type="AlphaFoldDB" id="A0A1M4YDP4"/>
<feature type="active site" description="Proton donor" evidence="6">
    <location>
        <position position="550"/>
    </location>
</feature>
<dbReference type="InterPro" id="IPR013785">
    <property type="entry name" value="Aldolase_TIM"/>
</dbReference>
<evidence type="ECO:0000313" key="10">
    <source>
        <dbReference type="Proteomes" id="UP000184245"/>
    </source>
</evidence>
<keyword evidence="4 5" id="KW-0326">Glycosidase</keyword>
<evidence type="ECO:0000259" key="8">
    <source>
        <dbReference type="Pfam" id="PF16875"/>
    </source>
</evidence>
<dbReference type="PROSITE" id="PS00512">
    <property type="entry name" value="ALPHA_GALACTOSIDASE"/>
    <property type="match status" value="1"/>
</dbReference>
<dbReference type="FunFam" id="3.20.20.70:FF:000118">
    <property type="entry name" value="Alpha-galactosidase"/>
    <property type="match status" value="1"/>
</dbReference>
<dbReference type="GO" id="GO:0004557">
    <property type="term" value="F:alpha-galactosidase activity"/>
    <property type="evidence" value="ECO:0007669"/>
    <property type="project" value="UniProtKB-UniRule"/>
</dbReference>
<dbReference type="Gene3D" id="2.60.40.1180">
    <property type="entry name" value="Golgi alpha-mannosidase II"/>
    <property type="match status" value="1"/>
</dbReference>
<dbReference type="PIRSF" id="PIRSF005536">
    <property type="entry name" value="Agal"/>
    <property type="match status" value="1"/>
</dbReference>
<dbReference type="InterPro" id="IPR000111">
    <property type="entry name" value="Glyco_hydro_27/36_CS"/>
</dbReference>